<evidence type="ECO:0000256" key="1">
    <source>
        <dbReference type="ARBA" id="ARBA00023157"/>
    </source>
</evidence>
<dbReference type="InterPro" id="IPR058698">
    <property type="entry name" value="CUB_metazoa"/>
</dbReference>
<dbReference type="PROSITE" id="PS01180">
    <property type="entry name" value="CUB"/>
    <property type="match status" value="1"/>
</dbReference>
<reference evidence="5" key="1">
    <citation type="submission" date="2021-12" db="EMBL/GenBank/DDBJ databases">
        <authorList>
            <person name="King R."/>
        </authorList>
    </citation>
    <scope>NUCLEOTIDE SEQUENCE</scope>
</reference>
<evidence type="ECO:0000256" key="2">
    <source>
        <dbReference type="PROSITE-ProRule" id="PRU00059"/>
    </source>
</evidence>
<gene>
    <name evidence="5" type="ORF">MELIAE_LOCUS4457</name>
</gene>
<name>A0A9P0FDQ3_BRAAE</name>
<dbReference type="EMBL" id="OV121133">
    <property type="protein sequence ID" value="CAH0551971.1"/>
    <property type="molecule type" value="Genomic_DNA"/>
</dbReference>
<keyword evidence="1" id="KW-1015">Disulfide bond</keyword>
<feature type="signal peptide" evidence="3">
    <location>
        <begin position="1"/>
        <end position="17"/>
    </location>
</feature>
<keyword evidence="6" id="KW-1185">Reference proteome</keyword>
<organism evidence="5 6">
    <name type="scientific">Brassicogethes aeneus</name>
    <name type="common">Rape pollen beetle</name>
    <name type="synonym">Meligethes aeneus</name>
    <dbReference type="NCBI Taxonomy" id="1431903"/>
    <lineage>
        <taxon>Eukaryota</taxon>
        <taxon>Metazoa</taxon>
        <taxon>Ecdysozoa</taxon>
        <taxon>Arthropoda</taxon>
        <taxon>Hexapoda</taxon>
        <taxon>Insecta</taxon>
        <taxon>Pterygota</taxon>
        <taxon>Neoptera</taxon>
        <taxon>Endopterygota</taxon>
        <taxon>Coleoptera</taxon>
        <taxon>Polyphaga</taxon>
        <taxon>Cucujiformia</taxon>
        <taxon>Nitidulidae</taxon>
        <taxon>Meligethinae</taxon>
        <taxon>Brassicogethes</taxon>
    </lineage>
</organism>
<evidence type="ECO:0000256" key="3">
    <source>
        <dbReference type="SAM" id="SignalP"/>
    </source>
</evidence>
<dbReference type="AlphaFoldDB" id="A0A9P0FDQ3"/>
<dbReference type="InterPro" id="IPR000859">
    <property type="entry name" value="CUB_dom"/>
</dbReference>
<dbReference type="Proteomes" id="UP001154078">
    <property type="component" value="Chromosome 2"/>
</dbReference>
<sequence>MILNVVVLLTVIKSGFCVLLEDIYDPFTLFWWSNGPYNVNTRCLIPSNNGDIVGECTTTAKCFLYGGTVSGGCGIGRSCCRYAQENKQCKVKTNHGIEVTGTCLGEGDCQRSGGASHGKCGGLFQKCCVYDNTCGKITTAKVSYFDGNYLQTQDQTTSCTYTIFLNNPNICQVRLDFETFHLAPPETSASLGTKCVTDTFNVEPSNYGIPTLCGTNDNQHVYVHLQPGDEKVTLNMKLSRRTLDNTLIGPHWRIKATQLQCSGDKKKDDSSQFDYPLLAPRGTIQYYTDTIGTIKSFGYGHSYTTGEHYSIAIKKDPGYCLAKFSFITVNMLQDEAGTGDKQCIDYLNVPDFFSKTLVDNAAKVCTQDDFYSLVPGPLSLTFSSASVAQANTENVEAEVYNFKLKYELQGTCDEAKL</sequence>
<feature type="chain" id="PRO_5040415321" description="CUB domain-containing protein" evidence="3">
    <location>
        <begin position="18"/>
        <end position="417"/>
    </location>
</feature>
<comment type="caution">
    <text evidence="2">Lacks conserved residue(s) required for the propagation of feature annotation.</text>
</comment>
<dbReference type="PANTHER" id="PTHR33236:SF12">
    <property type="entry name" value="CUB DOMAIN-CONTAINING PROTEIN-RELATED"/>
    <property type="match status" value="1"/>
</dbReference>
<evidence type="ECO:0000313" key="5">
    <source>
        <dbReference type="EMBL" id="CAH0551971.1"/>
    </source>
</evidence>
<proteinExistence type="predicted"/>
<dbReference type="OrthoDB" id="6378913at2759"/>
<dbReference type="PANTHER" id="PTHR33236">
    <property type="entry name" value="INTRAFLAGELLAR TRANSPORT PROTEIN 122 FAMILY PROTEIN-RELATED"/>
    <property type="match status" value="1"/>
</dbReference>
<keyword evidence="3" id="KW-0732">Signal</keyword>
<feature type="domain" description="CUB" evidence="4">
    <location>
        <begin position="120"/>
        <end position="214"/>
    </location>
</feature>
<protein>
    <recommendedName>
        <fullName evidence="4">CUB domain-containing protein</fullName>
    </recommendedName>
</protein>
<accession>A0A9P0FDQ3</accession>
<evidence type="ECO:0000259" key="4">
    <source>
        <dbReference type="PROSITE" id="PS01180"/>
    </source>
</evidence>
<evidence type="ECO:0000313" key="6">
    <source>
        <dbReference type="Proteomes" id="UP001154078"/>
    </source>
</evidence>
<dbReference type="Pfam" id="PF26080">
    <property type="entry name" value="CUB_animal"/>
    <property type="match status" value="1"/>
</dbReference>